<dbReference type="Proteomes" id="UP001141552">
    <property type="component" value="Unassembled WGS sequence"/>
</dbReference>
<feature type="region of interest" description="Disordered" evidence="4">
    <location>
        <begin position="473"/>
        <end position="499"/>
    </location>
</feature>
<evidence type="ECO:0000256" key="2">
    <source>
        <dbReference type="ARBA" id="ARBA00022771"/>
    </source>
</evidence>
<dbReference type="EMBL" id="JAKUCV010006189">
    <property type="protein sequence ID" value="KAJ4828386.1"/>
    <property type="molecule type" value="Genomic_DNA"/>
</dbReference>
<reference evidence="5" key="2">
    <citation type="journal article" date="2023" name="Plants (Basel)">
        <title>Annotation of the Turnera subulata (Passifloraceae) Draft Genome Reveals the S-Locus Evolved after the Divergence of Turneroideae from Passifloroideae in a Stepwise Manner.</title>
        <authorList>
            <person name="Henning P.M."/>
            <person name="Roalson E.H."/>
            <person name="Mir W."/>
            <person name="McCubbin A.G."/>
            <person name="Shore J.S."/>
        </authorList>
    </citation>
    <scope>NUCLEOTIDE SEQUENCE</scope>
    <source>
        <strain evidence="5">F60SS</strain>
    </source>
</reference>
<dbReference type="CDD" id="cd16454">
    <property type="entry name" value="RING-H2_PA-TM-RING"/>
    <property type="match status" value="1"/>
</dbReference>
<dbReference type="PANTHER" id="PTHR45931">
    <property type="entry name" value="SI:CH211-59O9.10"/>
    <property type="match status" value="1"/>
</dbReference>
<accession>A0A9Q0FBP5</accession>
<dbReference type="InterPro" id="IPR051834">
    <property type="entry name" value="RING_finger_E3_ligase"/>
</dbReference>
<dbReference type="PANTHER" id="PTHR45931:SF25">
    <property type="entry name" value="E3 UBIQUITIN-PROTEIN LIGASE RLIM-LIKE ISOFORM X1"/>
    <property type="match status" value="1"/>
</dbReference>
<dbReference type="InterPro" id="IPR013083">
    <property type="entry name" value="Znf_RING/FYVE/PHD"/>
</dbReference>
<dbReference type="OrthoDB" id="8062037at2759"/>
<evidence type="ECO:0000256" key="1">
    <source>
        <dbReference type="ARBA" id="ARBA00022723"/>
    </source>
</evidence>
<feature type="region of interest" description="Disordered" evidence="4">
    <location>
        <begin position="400"/>
        <end position="431"/>
    </location>
</feature>
<evidence type="ECO:0000313" key="5">
    <source>
        <dbReference type="EMBL" id="KAJ4828386.1"/>
    </source>
</evidence>
<feature type="compositionally biased region" description="Polar residues" evidence="4">
    <location>
        <begin position="400"/>
        <end position="410"/>
    </location>
</feature>
<feature type="region of interest" description="Disordered" evidence="4">
    <location>
        <begin position="1"/>
        <end position="23"/>
    </location>
</feature>
<dbReference type="SUPFAM" id="SSF57850">
    <property type="entry name" value="RING/U-box"/>
    <property type="match status" value="1"/>
</dbReference>
<gene>
    <name evidence="5" type="ORF">Tsubulata_004168</name>
</gene>
<feature type="compositionally biased region" description="Basic and acidic residues" evidence="4">
    <location>
        <begin position="9"/>
        <end position="23"/>
    </location>
</feature>
<keyword evidence="3" id="KW-0862">Zinc</keyword>
<name>A0A9Q0FBP5_9ROSI</name>
<evidence type="ECO:0000256" key="4">
    <source>
        <dbReference type="SAM" id="MobiDB-lite"/>
    </source>
</evidence>
<evidence type="ECO:0000256" key="3">
    <source>
        <dbReference type="ARBA" id="ARBA00022833"/>
    </source>
</evidence>
<dbReference type="GO" id="GO:0061630">
    <property type="term" value="F:ubiquitin protein ligase activity"/>
    <property type="evidence" value="ECO:0007669"/>
    <property type="project" value="TreeGrafter"/>
</dbReference>
<comment type="caution">
    <text evidence="5">The sequence shown here is derived from an EMBL/GenBank/DDBJ whole genome shotgun (WGS) entry which is preliminary data.</text>
</comment>
<proteinExistence type="predicted"/>
<keyword evidence="6" id="KW-1185">Reference proteome</keyword>
<dbReference type="AlphaFoldDB" id="A0A9Q0FBP5"/>
<evidence type="ECO:0008006" key="7">
    <source>
        <dbReference type="Google" id="ProtNLM"/>
    </source>
</evidence>
<protein>
    <recommendedName>
        <fullName evidence="7">RING-type domain-containing protein</fullName>
    </recommendedName>
</protein>
<dbReference type="GO" id="GO:0005634">
    <property type="term" value="C:nucleus"/>
    <property type="evidence" value="ECO:0007669"/>
    <property type="project" value="TreeGrafter"/>
</dbReference>
<organism evidence="5 6">
    <name type="scientific">Turnera subulata</name>
    <dbReference type="NCBI Taxonomy" id="218843"/>
    <lineage>
        <taxon>Eukaryota</taxon>
        <taxon>Viridiplantae</taxon>
        <taxon>Streptophyta</taxon>
        <taxon>Embryophyta</taxon>
        <taxon>Tracheophyta</taxon>
        <taxon>Spermatophyta</taxon>
        <taxon>Magnoliopsida</taxon>
        <taxon>eudicotyledons</taxon>
        <taxon>Gunneridae</taxon>
        <taxon>Pentapetalae</taxon>
        <taxon>rosids</taxon>
        <taxon>fabids</taxon>
        <taxon>Malpighiales</taxon>
        <taxon>Passifloraceae</taxon>
        <taxon>Turnera</taxon>
    </lineage>
</organism>
<feature type="region of interest" description="Disordered" evidence="4">
    <location>
        <begin position="537"/>
        <end position="577"/>
    </location>
</feature>
<evidence type="ECO:0000313" key="6">
    <source>
        <dbReference type="Proteomes" id="UP001141552"/>
    </source>
</evidence>
<keyword evidence="2" id="KW-0863">Zinc-finger</keyword>
<sequence length="766" mass="85324">MQVMEEMDTDRVIDIPDTPDRVASRHIGNMGARKERTSSVAVQPRWSEVIGEESLHRQRDNWSRSVYENGHTRRLHLQSASNPFVADDNFEPLNKSDASCSVENSYPSQKAPLFRRPGSVTFRPEKHFAGPQHIEKRKTLHPESTKMLSSIRDDALVDLTKEDKHEKMFDMAFPREASKLLLHKGVRGVQVPSNGGSSSGISSLVLKGKEKIDMNRSNDSRSAVNCGKNMAPSGDSQCRAETHLAMPHLPCSSPRVPGKRRLVRNGCISPSNIAEMAQKVAEKRQIGSSDGMNQTMELVSSGQSKIDIMEIVAEDYNRCKAKGKGPMTQSPMEKDHDADTSHVFSSSSVAANGIGCAPGKESIGCWRSIHNRGKEIEHSVSRDDARCFINEEVGNRMLTRNNVSGSQQGPVGTRLCKRRKTEESTSRNGNDSVIVLDDSKIVCSSRASSSSSPATVQNNQRRTHLRPIHVIDDSPSRIRNGNVGGTGPACSEESDARARQLEADERLARELQEQLYHEMPTVLVDEIDEHIARQLQEEEGAAHHPVSRPRGSSTRSRGRGQRQLRSSGIPSNRRGTQVQVANIRASQSRSRIINRHPISSRYRNRAAAAISRGHNFHFPLSMDLDMRLDFLEALETAMLASHTLNIQNDFNENDYEMLLALDDNNVRAGASANQIDGLPESVVQTDNFEETCAVCLDVPTIGETIRHLPCLHKFHKTVRTLILLKFMNQFKILIFSSFILFDLPWQCIDPWLSRKPSCPVCKSSVT</sequence>
<keyword evidence="1" id="KW-0479">Metal-binding</keyword>
<dbReference type="GO" id="GO:0006511">
    <property type="term" value="P:ubiquitin-dependent protein catabolic process"/>
    <property type="evidence" value="ECO:0007669"/>
    <property type="project" value="TreeGrafter"/>
</dbReference>
<dbReference type="GO" id="GO:0008270">
    <property type="term" value="F:zinc ion binding"/>
    <property type="evidence" value="ECO:0007669"/>
    <property type="project" value="UniProtKB-KW"/>
</dbReference>
<reference evidence="5" key="1">
    <citation type="submission" date="2022-02" db="EMBL/GenBank/DDBJ databases">
        <authorList>
            <person name="Henning P.M."/>
            <person name="McCubbin A.G."/>
            <person name="Shore J.S."/>
        </authorList>
    </citation>
    <scope>NUCLEOTIDE SEQUENCE</scope>
    <source>
        <strain evidence="5">F60SS</strain>
        <tissue evidence="5">Leaves</tissue>
    </source>
</reference>
<dbReference type="Gene3D" id="3.30.40.10">
    <property type="entry name" value="Zinc/RING finger domain, C3HC4 (zinc finger)"/>
    <property type="match status" value="1"/>
</dbReference>